<feature type="compositionally biased region" description="Low complexity" evidence="2">
    <location>
        <begin position="670"/>
        <end position="697"/>
    </location>
</feature>
<sequence>MRSQVLMASSRTFFCECFVLLCVFSLPHIANLEESTRKAISSFQTTTGSTGKYTVLYDYENKIVVYKDLINQKCVLEVVQGDESFINTWIAQQSYGGNSQDLNTENDQLPKRELWYLAKHRIIDFCKGLPTFYLQKRANLNRPTYFTNEVEENIIGRWKRQTTHYFKGRVRGQTQSQYLNFGKSDGDGKAEAESTVEGSKAVVSGQNGIGQAQSQSIPFGCDECYEQEQTVELGRRGEKYPEPIVQRPVGPPVPGQGGRPGVYLRPGQVEGGQFPGQPWVPGGVSGVGGIPGQVRGVPGQEIPGQVPGRGPQQTWQPGQAWPPGPAPSAPSQERGQPPGQVAGPTGQLWPPGQVPSQPGGPDQTQLGRTSGQTWIPGQAPGQARGPTGQFWQPGQVPNQTGGPAPIEGGIPSGQAWAPGQVPSQTPGQTWIPGQVPGQIGGPSEQVWTPGQVGGPGQTQTGRAPGQTWVPGRGPGEFDIPGQAWLPGQIPGQIGVPGQVTGPSGQVWIPGQPPSQVPGQTWIPGQIPSAPGQITSVSGQPWTPGGQVAPPGQPGQIRVPGQVGGPSWTPAQVPGSIPSPGQVGIPGQPTWQGSGTQVLAGERDSGRFGGNLEGNYQSNLGHAGRFSGQFHGQYESYGESGGRIQVTGAHFPGGQEPGVWSSPPDTTIGRPGVPGWPSSAPGAPSWPGAPPSGQGFLPGPIPPGAGPGWAGVSPAGPTIPGAQGISGGEAPGGIAVELPGASRPGGYVGVPGGSTGFPGSTISVPGAISAAPGGTSGRPQGTQVYPGGFPGGYPGAQGVPVVGFPGGIPGHPGVSVGYPGGLTGYPGVSGGPHGAVPGGYPSGIPGVPSGAAWPSGPQGPWQAGPSGPQRGPGGTWPGSQITGVLQSPAGAWPGGQIPGSAQGPASQAGWSEVQIPGGSQVPSSQVAWPGGQISGGSQAPGSQGAWPGGQIPGVPGIPGAPSGVPQQYTAPGVRGTVGAGQVDDSDSQVQTSVLQIENGTTAQAQAQGIYAGGTAQSQVSGTYSGSGSFSASAGSDDGKRGAMTQVAGGKDGAQSSAQGRGGSGTSQSQVVLSSGTGNTLSSAQSSGLAHGTQSQVEASEKGGLADAQANGSGNTSSQAQIGFTPYQEEDDDNQTTTFRGGGTAGAQSGSLSGMTQAQVQGKFRYGIRYTGGAQASSGISFGKNSSEGPFKPLDLHFDTPVSSRNKGYSQSQTSKTSLTAKRSGETTTSSSTSQPITTVEAVAVPQKSTNTQHDSTEYDDDDDYEDYEEEPPKPATRNIISQVDTHQKQHIILDPLKDMDVTVTQSKGSFPPDGTVIGPGENIPGSPGYRIPLGFRGTVKSMANGKNTYAIGRNSQAQSVTLSPGTGKIIYTRPIYAVTSNTQSRNGQYGYGSGYTFQPAYQPVKYQFKNGKTLPDFVSVTKSETGSKNLVTGKKTPSVSYTQSSTCGIFINHCVYNAGKKLCFPKAKTNPDGTIMGC</sequence>
<evidence type="ECO:0000259" key="4">
    <source>
        <dbReference type="PROSITE" id="PS50869"/>
    </source>
</evidence>
<organism evidence="5 6">
    <name type="scientific">Acanthoscelides obtectus</name>
    <name type="common">Bean weevil</name>
    <name type="synonym">Bruchus obtectus</name>
    <dbReference type="NCBI Taxonomy" id="200917"/>
    <lineage>
        <taxon>Eukaryota</taxon>
        <taxon>Metazoa</taxon>
        <taxon>Ecdysozoa</taxon>
        <taxon>Arthropoda</taxon>
        <taxon>Hexapoda</taxon>
        <taxon>Insecta</taxon>
        <taxon>Pterygota</taxon>
        <taxon>Neoptera</taxon>
        <taxon>Endopterygota</taxon>
        <taxon>Coleoptera</taxon>
        <taxon>Polyphaga</taxon>
        <taxon>Cucujiformia</taxon>
        <taxon>Chrysomeloidea</taxon>
        <taxon>Chrysomelidae</taxon>
        <taxon>Bruchinae</taxon>
        <taxon>Bruchini</taxon>
        <taxon>Acanthoscelides</taxon>
    </lineage>
</organism>
<feature type="compositionally biased region" description="Low complexity" evidence="2">
    <location>
        <begin position="350"/>
        <end position="363"/>
    </location>
</feature>
<dbReference type="Proteomes" id="UP001152888">
    <property type="component" value="Unassembled WGS sequence"/>
</dbReference>
<keyword evidence="6" id="KW-1185">Reference proteome</keyword>
<comment type="caution">
    <text evidence="5">The sequence shown here is derived from an EMBL/GenBank/DDBJ whole genome shotgun (WGS) entry which is preliminary data.</text>
</comment>
<feature type="chain" id="PRO_5040446504" description="BRICHOS domain-containing protein" evidence="3">
    <location>
        <begin position="33"/>
        <end position="1477"/>
    </location>
</feature>
<evidence type="ECO:0000313" key="5">
    <source>
        <dbReference type="EMBL" id="CAH1955099.1"/>
    </source>
</evidence>
<feature type="region of interest" description="Disordered" evidence="2">
    <location>
        <begin position="1173"/>
        <end position="1276"/>
    </location>
</feature>
<evidence type="ECO:0000256" key="1">
    <source>
        <dbReference type="ARBA" id="ARBA00023157"/>
    </source>
</evidence>
<feature type="compositionally biased region" description="Low complexity" evidence="2">
    <location>
        <begin position="1015"/>
        <end position="1034"/>
    </location>
</feature>
<reference evidence="5" key="1">
    <citation type="submission" date="2022-03" db="EMBL/GenBank/DDBJ databases">
        <authorList>
            <person name="Sayadi A."/>
        </authorList>
    </citation>
    <scope>NUCLEOTIDE SEQUENCE</scope>
</reference>
<feature type="region of interest" description="Disordered" evidence="2">
    <location>
        <begin position="1015"/>
        <end position="1154"/>
    </location>
</feature>
<gene>
    <name evidence="5" type="ORF">ACAOBT_LOCUS900</name>
</gene>
<feature type="compositionally biased region" description="Polar residues" evidence="2">
    <location>
        <begin position="1199"/>
        <end position="1219"/>
    </location>
</feature>
<feature type="signal peptide" evidence="3">
    <location>
        <begin position="1"/>
        <end position="32"/>
    </location>
</feature>
<feature type="compositionally biased region" description="Acidic residues" evidence="2">
    <location>
        <begin position="1256"/>
        <end position="1268"/>
    </location>
</feature>
<feature type="compositionally biased region" description="Low complexity" evidence="2">
    <location>
        <begin position="928"/>
        <end position="944"/>
    </location>
</feature>
<feature type="compositionally biased region" description="Polar residues" evidence="2">
    <location>
        <begin position="1077"/>
        <end position="1096"/>
    </location>
</feature>
<evidence type="ECO:0000313" key="6">
    <source>
        <dbReference type="Proteomes" id="UP001152888"/>
    </source>
</evidence>
<dbReference type="EMBL" id="CAKOFQ010006658">
    <property type="protein sequence ID" value="CAH1955099.1"/>
    <property type="molecule type" value="Genomic_DNA"/>
</dbReference>
<feature type="compositionally biased region" description="Polar residues" evidence="2">
    <location>
        <begin position="1173"/>
        <end position="1186"/>
    </location>
</feature>
<dbReference type="PROSITE" id="PS50869">
    <property type="entry name" value="BRICHOS"/>
    <property type="match status" value="1"/>
</dbReference>
<name>A0A9P0JKF3_ACAOB</name>
<feature type="region of interest" description="Disordered" evidence="2">
    <location>
        <begin position="835"/>
        <end position="989"/>
    </location>
</feature>
<feature type="region of interest" description="Disordered" evidence="2">
    <location>
        <begin position="242"/>
        <end position="261"/>
    </location>
</feature>
<keyword evidence="3" id="KW-0732">Signal</keyword>
<protein>
    <recommendedName>
        <fullName evidence="4">BRICHOS domain-containing protein</fullName>
    </recommendedName>
</protein>
<accession>A0A9P0JKF3</accession>
<dbReference type="OrthoDB" id="7791530at2759"/>
<evidence type="ECO:0000256" key="2">
    <source>
        <dbReference type="SAM" id="MobiDB-lite"/>
    </source>
</evidence>
<keyword evidence="1" id="KW-1015">Disulfide bond</keyword>
<feature type="region of interest" description="Disordered" evidence="2">
    <location>
        <begin position="278"/>
        <end position="474"/>
    </location>
</feature>
<feature type="region of interest" description="Disordered" evidence="2">
    <location>
        <begin position="669"/>
        <end position="732"/>
    </location>
</feature>
<feature type="compositionally biased region" description="Low complexity" evidence="2">
    <location>
        <begin position="951"/>
        <end position="964"/>
    </location>
</feature>
<feature type="compositionally biased region" description="Polar residues" evidence="2">
    <location>
        <begin position="364"/>
        <end position="375"/>
    </location>
</feature>
<feature type="compositionally biased region" description="Polar residues" evidence="2">
    <location>
        <begin position="389"/>
        <end position="401"/>
    </location>
</feature>
<evidence type="ECO:0000256" key="3">
    <source>
        <dbReference type="SAM" id="SignalP"/>
    </source>
</evidence>
<feature type="compositionally biased region" description="Low complexity" evidence="2">
    <location>
        <begin position="431"/>
        <end position="450"/>
    </location>
</feature>
<feature type="compositionally biased region" description="Low complexity" evidence="2">
    <location>
        <begin position="1064"/>
        <end position="1076"/>
    </location>
</feature>
<feature type="domain" description="BRICHOS" evidence="4">
    <location>
        <begin position="47"/>
        <end position="134"/>
    </location>
</feature>
<feature type="compositionally biased region" description="Low complexity" evidence="2">
    <location>
        <begin position="310"/>
        <end position="319"/>
    </location>
</feature>
<proteinExistence type="predicted"/>
<feature type="compositionally biased region" description="Polar residues" evidence="2">
    <location>
        <begin position="1108"/>
        <end position="1120"/>
    </location>
</feature>
<dbReference type="InterPro" id="IPR007084">
    <property type="entry name" value="BRICHOS_dom"/>
</dbReference>